<feature type="region of interest" description="Disordered" evidence="1">
    <location>
        <begin position="53"/>
        <end position="80"/>
    </location>
</feature>
<keyword evidence="3" id="KW-1185">Reference proteome</keyword>
<protein>
    <submittedName>
        <fullName evidence="2">Uncharacterized protein</fullName>
    </submittedName>
</protein>
<accession>A0ABP9XAW3</accession>
<reference evidence="2 3" key="1">
    <citation type="submission" date="2024-02" db="EMBL/GenBank/DDBJ databases">
        <title>Deinococcus aluminii NBRC 112889.</title>
        <authorList>
            <person name="Ichikawa N."/>
            <person name="Katano-Makiyama Y."/>
            <person name="Hidaka K."/>
        </authorList>
    </citation>
    <scope>NUCLEOTIDE SEQUENCE [LARGE SCALE GENOMIC DNA]</scope>
    <source>
        <strain evidence="2 3">NBRC 112889</strain>
    </source>
</reference>
<gene>
    <name evidence="2" type="ORF">Dalu01_00101</name>
</gene>
<dbReference type="EMBL" id="BAABRV010000001">
    <property type="protein sequence ID" value="GAA5531728.1"/>
    <property type="molecule type" value="Genomic_DNA"/>
</dbReference>
<evidence type="ECO:0000313" key="2">
    <source>
        <dbReference type="EMBL" id="GAA5531728.1"/>
    </source>
</evidence>
<organism evidence="2 3">
    <name type="scientific">Deinococcus aluminii</name>
    <dbReference type="NCBI Taxonomy" id="1656885"/>
    <lineage>
        <taxon>Bacteria</taxon>
        <taxon>Thermotogati</taxon>
        <taxon>Deinococcota</taxon>
        <taxon>Deinococci</taxon>
        <taxon>Deinococcales</taxon>
        <taxon>Deinococcaceae</taxon>
        <taxon>Deinococcus</taxon>
    </lineage>
</organism>
<sequence length="80" mass="9044">MSFLLHIKRLEGGGWDWYSSAGEGVNGHAIQRHFTLDEGPFETRYQAALPVLPPAEGRRETRHPDERHPLTLPLQITSTP</sequence>
<comment type="caution">
    <text evidence="2">The sequence shown here is derived from an EMBL/GenBank/DDBJ whole genome shotgun (WGS) entry which is preliminary data.</text>
</comment>
<name>A0ABP9XAW3_9DEIO</name>
<proteinExistence type="predicted"/>
<dbReference type="Proteomes" id="UP001404956">
    <property type="component" value="Unassembled WGS sequence"/>
</dbReference>
<feature type="compositionally biased region" description="Basic and acidic residues" evidence="1">
    <location>
        <begin position="56"/>
        <end position="69"/>
    </location>
</feature>
<evidence type="ECO:0000256" key="1">
    <source>
        <dbReference type="SAM" id="MobiDB-lite"/>
    </source>
</evidence>
<evidence type="ECO:0000313" key="3">
    <source>
        <dbReference type="Proteomes" id="UP001404956"/>
    </source>
</evidence>